<organism evidence="5 6">
    <name type="scientific">Stylonychia lemnae</name>
    <name type="common">Ciliate</name>
    <dbReference type="NCBI Taxonomy" id="5949"/>
    <lineage>
        <taxon>Eukaryota</taxon>
        <taxon>Sar</taxon>
        <taxon>Alveolata</taxon>
        <taxon>Ciliophora</taxon>
        <taxon>Intramacronucleata</taxon>
        <taxon>Spirotrichea</taxon>
        <taxon>Stichotrichia</taxon>
        <taxon>Sporadotrichida</taxon>
        <taxon>Oxytrichidae</taxon>
        <taxon>Stylonychinae</taxon>
        <taxon>Stylonychia</taxon>
    </lineage>
</organism>
<feature type="transmembrane region" description="Helical" evidence="3">
    <location>
        <begin position="486"/>
        <end position="509"/>
    </location>
</feature>
<dbReference type="GO" id="GO:0005227">
    <property type="term" value="F:calcium-activated cation channel activity"/>
    <property type="evidence" value="ECO:0007669"/>
    <property type="project" value="InterPro"/>
</dbReference>
<feature type="transmembrane region" description="Helical" evidence="3">
    <location>
        <begin position="643"/>
        <end position="669"/>
    </location>
</feature>
<evidence type="ECO:0000313" key="6">
    <source>
        <dbReference type="Proteomes" id="UP000039865"/>
    </source>
</evidence>
<evidence type="ECO:0000256" key="2">
    <source>
        <dbReference type="SAM" id="MobiDB-lite"/>
    </source>
</evidence>
<evidence type="ECO:0000313" key="5">
    <source>
        <dbReference type="EMBL" id="CDW71822.1"/>
    </source>
</evidence>
<sequence length="1088" mass="125279">MKMAERMEMNKILQDQKEDTDNKFTSNNTEENQNQLNMLKQQKDPITQFLRQVPPDISKAEIHGQANQVVNLEKINFDLQNPDSFCICCGLPIPAGSEYPLCSDLKDLKSLGAGYPMYYALKKNFAWLLFILSILCGIPCSIIAGVQILKNRGYTSDYYPYMSKVSIGNVFLIKELFDDDNLILLADIILYLNAVGIIYLLIHSIYLRRMLIKLNQELDEDQISPSDFTLIARHLPQNITQDQLKAKFENQYSKYNIKVAYVNYAYNIEKMCQCNKQDLMSNKTIAVPPLRIKTGLCKSETITLEQINKQIQEVSDQMTEFDANLAPGTKEELYIGTAFIILESQKDLQLMINLQDDSLFSLIFSWINHLFCSCCQNKENVSRNNRFERAPEPTDVYWDNLSVSFFRRVRYIFLTYIATILLIGACFGIIYGINKGKDKLNDQQDSIPYSTIRFLSILCSFIVVFINICLRGVVRAFSQMERHETYTAYNLSVAFKLTLARFINTSIVPIVVNISVNRWFVDGGLISDIFYIMISISFLDPLLYLFDVFYLIRVIKRFFARRAGANSVLTQEDANNLWEGPPLDMANRYSNTANLFLTAVFFHPLLPVSIPIALCGCFFSYWIDKTLLLRRHKLPEQMSGLMAKFIANLLPYFAFLWSLNLLLFYRTLYKDFYKGETQGKLIVPYAIIATCSLFILLPVRTLINKCLENLGEQPTSEKYNDFYSKFPTDYDRENPVTKNEAFVRLLEHKMLTEKSAEAQDQLQRHKQNIANASLFDAIRNYTNKKEAQIIAMQKQHITPIQQVGGFMGGFSQSMHHRVSGGHHHRPTVMRHSHDYSKADYKRGITAFQYQQQYNASQYQQNVNYAANYYDPYSQLGFYNYGYNQNPQTYANQYQQAYQNQGQQYGNGGSIVSYPNSFIDKYPNAKKGRVIDDPIRNAGSNVSHGSKKNTHKSKHSSSSDSSDDGKHKNHGNNVHTGKKVKNKKDGINSSLNGPANVNQSAQQLYPQVQTQFENTNFNQGYNPSVVQNPSLYQQQLPAGYVDQQNQQNYNQQYPQYNQSINQQQQQQYQQQYPGTYPQVQQYPPNQGYY</sequence>
<feature type="compositionally biased region" description="Polar residues" evidence="2">
    <location>
        <begin position="986"/>
        <end position="996"/>
    </location>
</feature>
<protein>
    <submittedName>
        <fullName evidence="5">Phage head-tail family partial</fullName>
    </submittedName>
</protein>
<feature type="coiled-coil region" evidence="1">
    <location>
        <begin position="297"/>
        <end position="324"/>
    </location>
</feature>
<dbReference type="Proteomes" id="UP000039865">
    <property type="component" value="Unassembled WGS sequence"/>
</dbReference>
<dbReference type="OrthoDB" id="197892at2759"/>
<feature type="region of interest" description="Disordered" evidence="2">
    <location>
        <begin position="928"/>
        <end position="996"/>
    </location>
</feature>
<dbReference type="OMA" id="NSEMCNI"/>
<feature type="transmembrane region" description="Helical" evidence="3">
    <location>
        <begin position="411"/>
        <end position="433"/>
    </location>
</feature>
<accession>A0A077ZPE3</accession>
<dbReference type="GO" id="GO:0005886">
    <property type="term" value="C:plasma membrane"/>
    <property type="evidence" value="ECO:0007669"/>
    <property type="project" value="TreeGrafter"/>
</dbReference>
<feature type="region of interest" description="Disordered" evidence="2">
    <location>
        <begin position="1"/>
        <end position="33"/>
    </location>
</feature>
<keyword evidence="3" id="KW-1133">Transmembrane helix</keyword>
<evidence type="ECO:0000259" key="4">
    <source>
        <dbReference type="Pfam" id="PF14703"/>
    </source>
</evidence>
<reference evidence="5 6" key="1">
    <citation type="submission" date="2014-06" db="EMBL/GenBank/DDBJ databases">
        <authorList>
            <person name="Swart Estienne"/>
        </authorList>
    </citation>
    <scope>NUCLEOTIDE SEQUENCE [LARGE SCALE GENOMIC DNA]</scope>
    <source>
        <strain evidence="5 6">130c</strain>
    </source>
</reference>
<feature type="transmembrane region" description="Helical" evidence="3">
    <location>
        <begin position="125"/>
        <end position="149"/>
    </location>
</feature>
<dbReference type="AlphaFoldDB" id="A0A077ZPE3"/>
<dbReference type="PANTHER" id="PTHR13018:SF83">
    <property type="entry name" value="RRM DOMAIN-CONTAINING PROTEIN"/>
    <property type="match status" value="1"/>
</dbReference>
<keyword evidence="6" id="KW-1185">Reference proteome</keyword>
<keyword evidence="1" id="KW-0175">Coiled coil</keyword>
<evidence type="ECO:0000256" key="3">
    <source>
        <dbReference type="SAM" id="Phobius"/>
    </source>
</evidence>
<dbReference type="InterPro" id="IPR045122">
    <property type="entry name" value="Csc1-like"/>
</dbReference>
<keyword evidence="3" id="KW-0812">Transmembrane</keyword>
<feature type="compositionally biased region" description="Basic residues" evidence="2">
    <location>
        <begin position="944"/>
        <end position="954"/>
    </location>
</feature>
<feature type="compositionally biased region" description="Basic and acidic residues" evidence="2">
    <location>
        <begin position="1"/>
        <end position="22"/>
    </location>
</feature>
<feature type="transmembrane region" description="Helical" evidence="3">
    <location>
        <begin position="595"/>
        <end position="623"/>
    </location>
</feature>
<proteinExistence type="predicted"/>
<feature type="transmembrane region" description="Helical" evidence="3">
    <location>
        <begin position="182"/>
        <end position="202"/>
    </location>
</feature>
<dbReference type="InParanoid" id="A0A077ZPE3"/>
<feature type="region of interest" description="Disordered" evidence="2">
    <location>
        <begin position="1059"/>
        <end position="1088"/>
    </location>
</feature>
<keyword evidence="3" id="KW-0472">Membrane</keyword>
<feature type="domain" description="CSC1/OSCA1-like cytosolic" evidence="4">
    <location>
        <begin position="227"/>
        <end position="400"/>
    </location>
</feature>
<dbReference type="InterPro" id="IPR027815">
    <property type="entry name" value="CSC1/OSCA1-like_cyt"/>
</dbReference>
<dbReference type="EMBL" id="CCKQ01000726">
    <property type="protein sequence ID" value="CDW71822.1"/>
    <property type="molecule type" value="Genomic_DNA"/>
</dbReference>
<name>A0A077ZPE3_STYLE</name>
<evidence type="ECO:0000256" key="1">
    <source>
        <dbReference type="SAM" id="Coils"/>
    </source>
</evidence>
<feature type="transmembrane region" description="Helical" evidence="3">
    <location>
        <begin position="681"/>
        <end position="699"/>
    </location>
</feature>
<dbReference type="Pfam" id="PF14703">
    <property type="entry name" value="PHM7_cyt"/>
    <property type="match status" value="1"/>
</dbReference>
<feature type="transmembrane region" description="Helical" evidence="3">
    <location>
        <begin position="453"/>
        <end position="474"/>
    </location>
</feature>
<gene>
    <name evidence="5" type="primary">Contig8373.g8930</name>
    <name evidence="5" type="ORF">STYLEM_772</name>
</gene>
<feature type="transmembrane region" description="Helical" evidence="3">
    <location>
        <begin position="529"/>
        <end position="552"/>
    </location>
</feature>
<dbReference type="PANTHER" id="PTHR13018">
    <property type="entry name" value="PROBABLE MEMBRANE PROTEIN DUF221-RELATED"/>
    <property type="match status" value="1"/>
</dbReference>